<reference evidence="2 3" key="1">
    <citation type="submission" date="2018-05" db="EMBL/GenBank/DDBJ databases">
        <title>Flavobacterium sp. MEBiC07310.</title>
        <authorList>
            <person name="Baek K."/>
        </authorList>
    </citation>
    <scope>NUCLEOTIDE SEQUENCE [LARGE SCALE GENOMIC DNA]</scope>
    <source>
        <strain evidence="2 3">MEBiC07310</strain>
    </source>
</reference>
<dbReference type="RefSeq" id="WP_109570532.1">
    <property type="nucleotide sequence ID" value="NZ_CP029463.1"/>
</dbReference>
<feature type="transmembrane region" description="Helical" evidence="1">
    <location>
        <begin position="6"/>
        <end position="26"/>
    </location>
</feature>
<evidence type="ECO:0000313" key="2">
    <source>
        <dbReference type="EMBL" id="AWM15194.1"/>
    </source>
</evidence>
<organism evidence="2 3">
    <name type="scientific">Flavobacterium sediminis</name>
    <dbReference type="NCBI Taxonomy" id="2201181"/>
    <lineage>
        <taxon>Bacteria</taxon>
        <taxon>Pseudomonadati</taxon>
        <taxon>Bacteroidota</taxon>
        <taxon>Flavobacteriia</taxon>
        <taxon>Flavobacteriales</taxon>
        <taxon>Flavobacteriaceae</taxon>
        <taxon>Flavobacterium</taxon>
    </lineage>
</organism>
<keyword evidence="1" id="KW-0472">Membrane</keyword>
<dbReference type="OrthoDB" id="1364040at2"/>
<evidence type="ECO:0000313" key="3">
    <source>
        <dbReference type="Proteomes" id="UP000245429"/>
    </source>
</evidence>
<dbReference type="AlphaFoldDB" id="A0A2U8QZ97"/>
<sequence length="163" mass="18828">MTKKHINIVLIAVVVALWGTVLYKYVNRFFANNDIAYTPEEFSAPVITQIKKDTFNLQPLIRDPFLGKILTKKEDHPSPRIIVQPSIPKRSVEPKVTKPFPVVKYFGYIKSQDKSEELILLKINNRLERVRLNSDIEGLLVKEIYKDSVIVSFGKEIRSFKRG</sequence>
<gene>
    <name evidence="2" type="ORF">DI487_15900</name>
</gene>
<dbReference type="KEGG" id="fse:DI487_15900"/>
<keyword evidence="1" id="KW-1133">Transmembrane helix</keyword>
<evidence type="ECO:0000256" key="1">
    <source>
        <dbReference type="SAM" id="Phobius"/>
    </source>
</evidence>
<proteinExistence type="predicted"/>
<name>A0A2U8QZ97_9FLAO</name>
<keyword evidence="1" id="KW-0812">Transmembrane</keyword>
<protein>
    <submittedName>
        <fullName evidence="2">Uncharacterized protein</fullName>
    </submittedName>
</protein>
<keyword evidence="3" id="KW-1185">Reference proteome</keyword>
<dbReference type="Proteomes" id="UP000245429">
    <property type="component" value="Chromosome"/>
</dbReference>
<dbReference type="EMBL" id="CP029463">
    <property type="protein sequence ID" value="AWM15194.1"/>
    <property type="molecule type" value="Genomic_DNA"/>
</dbReference>
<accession>A0A2U8QZ97</accession>